<dbReference type="PANTHER" id="PTHR46309">
    <property type="entry name" value="PHD FINGER PROTEIN 12"/>
    <property type="match status" value="1"/>
</dbReference>
<dbReference type="Pfam" id="PF23209">
    <property type="entry name" value="IDM1_C"/>
    <property type="match status" value="1"/>
</dbReference>
<evidence type="ECO:0000313" key="3">
    <source>
        <dbReference type="EMBL" id="GJS85261.1"/>
    </source>
</evidence>
<sequence length="107" mass="11666">MIKNATNEQNATKIAALIPLVRANSSRLNYSGFFTAILERGDEMICAASMRIHGTQLGEMSFIGPLVRPSVVPNFAESTDIAKITRKWSKPDKHEHGNGKSAQEPGV</sequence>
<evidence type="ECO:0000259" key="2">
    <source>
        <dbReference type="Pfam" id="PF23209"/>
    </source>
</evidence>
<gene>
    <name evidence="3" type="ORF">Tco_0751802</name>
</gene>
<evidence type="ECO:0000256" key="1">
    <source>
        <dbReference type="SAM" id="MobiDB-lite"/>
    </source>
</evidence>
<feature type="domain" description="Increased DNA methylation 1 C-terminal" evidence="2">
    <location>
        <begin position="14"/>
        <end position="64"/>
    </location>
</feature>
<dbReference type="InterPro" id="IPR042163">
    <property type="entry name" value="PHF12"/>
</dbReference>
<dbReference type="InterPro" id="IPR056511">
    <property type="entry name" value="IDM1_C"/>
</dbReference>
<feature type="compositionally biased region" description="Basic and acidic residues" evidence="1">
    <location>
        <begin position="89"/>
        <end position="98"/>
    </location>
</feature>
<protein>
    <recommendedName>
        <fullName evidence="2">Increased DNA methylation 1 C-terminal domain-containing protein</fullName>
    </recommendedName>
</protein>
<dbReference type="PANTHER" id="PTHR46309:SF1">
    <property type="entry name" value="PHD FINGER PROTEIN 12"/>
    <property type="match status" value="1"/>
</dbReference>
<proteinExistence type="predicted"/>
<evidence type="ECO:0000313" key="4">
    <source>
        <dbReference type="Proteomes" id="UP001151760"/>
    </source>
</evidence>
<feature type="region of interest" description="Disordered" evidence="1">
    <location>
        <begin position="86"/>
        <end position="107"/>
    </location>
</feature>
<comment type="caution">
    <text evidence="3">The sequence shown here is derived from an EMBL/GenBank/DDBJ whole genome shotgun (WGS) entry which is preliminary data.</text>
</comment>
<keyword evidence="4" id="KW-1185">Reference proteome</keyword>
<name>A0ABQ4Z7P5_9ASTR</name>
<reference evidence="3" key="2">
    <citation type="submission" date="2022-01" db="EMBL/GenBank/DDBJ databases">
        <authorList>
            <person name="Yamashiro T."/>
            <person name="Shiraishi A."/>
            <person name="Satake H."/>
            <person name="Nakayama K."/>
        </authorList>
    </citation>
    <scope>NUCLEOTIDE SEQUENCE</scope>
</reference>
<accession>A0ABQ4Z7P5</accession>
<organism evidence="3 4">
    <name type="scientific">Tanacetum coccineum</name>
    <dbReference type="NCBI Taxonomy" id="301880"/>
    <lineage>
        <taxon>Eukaryota</taxon>
        <taxon>Viridiplantae</taxon>
        <taxon>Streptophyta</taxon>
        <taxon>Embryophyta</taxon>
        <taxon>Tracheophyta</taxon>
        <taxon>Spermatophyta</taxon>
        <taxon>Magnoliopsida</taxon>
        <taxon>eudicotyledons</taxon>
        <taxon>Gunneridae</taxon>
        <taxon>Pentapetalae</taxon>
        <taxon>asterids</taxon>
        <taxon>campanulids</taxon>
        <taxon>Asterales</taxon>
        <taxon>Asteraceae</taxon>
        <taxon>Asteroideae</taxon>
        <taxon>Anthemideae</taxon>
        <taxon>Anthemidinae</taxon>
        <taxon>Tanacetum</taxon>
    </lineage>
</organism>
<dbReference type="Proteomes" id="UP001151760">
    <property type="component" value="Unassembled WGS sequence"/>
</dbReference>
<dbReference type="EMBL" id="BQNB010011037">
    <property type="protein sequence ID" value="GJS85261.1"/>
    <property type="molecule type" value="Genomic_DNA"/>
</dbReference>
<reference evidence="3" key="1">
    <citation type="journal article" date="2022" name="Int. J. Mol. Sci.">
        <title>Draft Genome of Tanacetum Coccineum: Genomic Comparison of Closely Related Tanacetum-Family Plants.</title>
        <authorList>
            <person name="Yamashiro T."/>
            <person name="Shiraishi A."/>
            <person name="Nakayama K."/>
            <person name="Satake H."/>
        </authorList>
    </citation>
    <scope>NUCLEOTIDE SEQUENCE</scope>
</reference>